<dbReference type="PANTHER" id="PTHR42800">
    <property type="entry name" value="EXOINULINASE INUD (AFU_ORTHOLOGUE AFUA_5G00480)"/>
    <property type="match status" value="1"/>
</dbReference>
<dbReference type="InterPro" id="IPR023296">
    <property type="entry name" value="Glyco_hydro_beta-prop_sf"/>
</dbReference>
<dbReference type="GO" id="GO:0004575">
    <property type="term" value="F:sucrose alpha-glucosidase activity"/>
    <property type="evidence" value="ECO:0007669"/>
    <property type="project" value="TreeGrafter"/>
</dbReference>
<dbReference type="CDD" id="cd18622">
    <property type="entry name" value="GH32_Inu-like"/>
    <property type="match status" value="1"/>
</dbReference>
<feature type="domain" description="Glycosyl hydrolase family 32 N-terminal" evidence="5">
    <location>
        <begin position="64"/>
        <end position="363"/>
    </location>
</feature>
<dbReference type="Pfam" id="PF08244">
    <property type="entry name" value="Glyco_hydro_32C"/>
    <property type="match status" value="1"/>
</dbReference>
<evidence type="ECO:0000256" key="1">
    <source>
        <dbReference type="ARBA" id="ARBA00009902"/>
    </source>
</evidence>
<dbReference type="PANTHER" id="PTHR42800:SF1">
    <property type="entry name" value="EXOINULINASE INUD (AFU_ORTHOLOGUE AFUA_5G00480)"/>
    <property type="match status" value="1"/>
</dbReference>
<accession>A0A6P1GHJ0</accession>
<dbReference type="Gene3D" id="2.60.120.560">
    <property type="entry name" value="Exo-inulinase, domain 1"/>
    <property type="match status" value="1"/>
</dbReference>
<dbReference type="RefSeq" id="WP_159366578.1">
    <property type="nucleotide sequence ID" value="NZ_CP047218.1"/>
</dbReference>
<proteinExistence type="inferred from homology"/>
<dbReference type="AlphaFoldDB" id="A0A6P1GHJ0"/>
<dbReference type="SUPFAM" id="SSF75005">
    <property type="entry name" value="Arabinanase/levansucrase/invertase"/>
    <property type="match status" value="1"/>
</dbReference>
<evidence type="ECO:0000256" key="3">
    <source>
        <dbReference type="ARBA" id="ARBA00023295"/>
    </source>
</evidence>
<dbReference type="SMART" id="SM00640">
    <property type="entry name" value="Glyco_32"/>
    <property type="match status" value="1"/>
</dbReference>
<keyword evidence="3 4" id="KW-0326">Glycosidase</keyword>
<keyword evidence="2 4" id="KW-0378">Hydrolase</keyword>
<sequence length="538" mass="58762">MAITPFYSRRQTLEMLAAFPMLSSCGSEAEPAIGAMPVSSGTPDSTGLLTATPISERPRYHIAAPAGGWINDPQRPVRMGDRWTIWALFNPTYPTDGTEWRRWTSTDLVTWQDQGISIPRRTTSFGDIWTGSAVVDVTNTAGFGPGALIALVTMPADNAAGQNQSCALWYSLDEGASFTFHDIVLPNFPGNRQFRDPTVFWHETSGNWIMTLSEEGKIGIYTSPDLKHWTYSSGFLSTVVGGVMECSHLFKLHLYNPDGTTSADKWVLLVGGDGTASGFTGGTWYWVGEFDGTTFTASAPDGQWLDGGADFYAAVIWNDPQAADPIACAYSMGWMNNWAYANQLPATHDYRGQLSIVRELRLRLINNAPRLSSTPLPAQNKIFALTAQGSDQTIADGYDYIWPDNARMVAGRIDLTLNRIGSAWPSIVWLSVRGGSGYSTQICFELGNNRAIIRRVTSGPEAPDSEAWRLDRSLPCDFSEGVVDVSLFIDISSVELFVNNGEATLSQLINARIADTSLNLTTVHGIVLVSKVSISSYI</sequence>
<comment type="similarity">
    <text evidence="1 4">Belongs to the glycosyl hydrolase 32 family.</text>
</comment>
<feature type="domain" description="Glycosyl hydrolase family 32 C-terminal" evidence="6">
    <location>
        <begin position="430"/>
        <end position="512"/>
    </location>
</feature>
<dbReference type="GO" id="GO:0005987">
    <property type="term" value="P:sucrose catabolic process"/>
    <property type="evidence" value="ECO:0007669"/>
    <property type="project" value="TreeGrafter"/>
</dbReference>
<dbReference type="Gene3D" id="2.115.10.20">
    <property type="entry name" value="Glycosyl hydrolase domain, family 43"/>
    <property type="match status" value="1"/>
</dbReference>
<evidence type="ECO:0000259" key="6">
    <source>
        <dbReference type="Pfam" id="PF08244"/>
    </source>
</evidence>
<dbReference type="InterPro" id="IPR013148">
    <property type="entry name" value="Glyco_hydro_32_N"/>
</dbReference>
<dbReference type="EMBL" id="CP047218">
    <property type="protein sequence ID" value="QHD67683.1"/>
    <property type="molecule type" value="Genomic_DNA"/>
</dbReference>
<evidence type="ECO:0000256" key="4">
    <source>
        <dbReference type="RuleBase" id="RU362110"/>
    </source>
</evidence>
<evidence type="ECO:0000256" key="2">
    <source>
        <dbReference type="ARBA" id="ARBA00022801"/>
    </source>
</evidence>
<dbReference type="InterPro" id="IPR001362">
    <property type="entry name" value="Glyco_hydro_32"/>
</dbReference>
<dbReference type="InterPro" id="IPR013320">
    <property type="entry name" value="ConA-like_dom_sf"/>
</dbReference>
<organism evidence="7 8">
    <name type="scientific">Sphingobium yanoikuyae</name>
    <name type="common">Sphingomonas yanoikuyae</name>
    <dbReference type="NCBI Taxonomy" id="13690"/>
    <lineage>
        <taxon>Bacteria</taxon>
        <taxon>Pseudomonadati</taxon>
        <taxon>Pseudomonadota</taxon>
        <taxon>Alphaproteobacteria</taxon>
        <taxon>Sphingomonadales</taxon>
        <taxon>Sphingomonadaceae</taxon>
        <taxon>Sphingobium</taxon>
    </lineage>
</organism>
<evidence type="ECO:0000259" key="5">
    <source>
        <dbReference type="Pfam" id="PF00251"/>
    </source>
</evidence>
<protein>
    <submittedName>
        <fullName evidence="7">Glycoside hydrolase family 32 protein</fullName>
    </submittedName>
</protein>
<evidence type="ECO:0000313" key="7">
    <source>
        <dbReference type="EMBL" id="QHD67683.1"/>
    </source>
</evidence>
<gene>
    <name evidence="7" type="ORF">GS397_11925</name>
</gene>
<name>A0A6P1GHJ0_SPHYA</name>
<dbReference type="Pfam" id="PF00251">
    <property type="entry name" value="Glyco_hydro_32N"/>
    <property type="match status" value="1"/>
</dbReference>
<dbReference type="SUPFAM" id="SSF49899">
    <property type="entry name" value="Concanavalin A-like lectins/glucanases"/>
    <property type="match status" value="1"/>
</dbReference>
<reference evidence="7 8" key="1">
    <citation type="submission" date="2019-12" db="EMBL/GenBank/DDBJ databases">
        <title>Functional and genomic insights into the Sphingobium yanoikuyae YC-JY1, a bacterium efficiently degrading bisphenol A.</title>
        <authorList>
            <person name="Jia Y."/>
            <person name="Li X."/>
            <person name="Wang J."/>
            <person name="Eltoukhy A."/>
            <person name="Lamraoui I."/>
            <person name="Yan Y."/>
        </authorList>
    </citation>
    <scope>NUCLEOTIDE SEQUENCE [LARGE SCALE GENOMIC DNA]</scope>
    <source>
        <strain evidence="7 8">YC-JY1</strain>
    </source>
</reference>
<dbReference type="InterPro" id="IPR013189">
    <property type="entry name" value="Glyco_hydro_32_C"/>
</dbReference>
<evidence type="ECO:0000313" key="8">
    <source>
        <dbReference type="Proteomes" id="UP000464086"/>
    </source>
</evidence>
<dbReference type="GO" id="GO:0005737">
    <property type="term" value="C:cytoplasm"/>
    <property type="evidence" value="ECO:0007669"/>
    <property type="project" value="TreeGrafter"/>
</dbReference>
<dbReference type="Proteomes" id="UP000464086">
    <property type="component" value="Chromosome"/>
</dbReference>